<evidence type="ECO:0000256" key="1">
    <source>
        <dbReference type="SAM" id="SignalP"/>
    </source>
</evidence>
<evidence type="ECO:0008006" key="4">
    <source>
        <dbReference type="Google" id="ProtNLM"/>
    </source>
</evidence>
<gene>
    <name evidence="2" type="ORF">BSZ32_03070</name>
</gene>
<organism evidence="2 3">
    <name type="scientific">Rubritalea profundi</name>
    <dbReference type="NCBI Taxonomy" id="1658618"/>
    <lineage>
        <taxon>Bacteria</taxon>
        <taxon>Pseudomonadati</taxon>
        <taxon>Verrucomicrobiota</taxon>
        <taxon>Verrucomicrobiia</taxon>
        <taxon>Verrucomicrobiales</taxon>
        <taxon>Rubritaleaceae</taxon>
        <taxon>Rubritalea</taxon>
    </lineage>
</organism>
<keyword evidence="3" id="KW-1185">Reference proteome</keyword>
<protein>
    <recommendedName>
        <fullName evidence="4">YkuD domain-containing protein</fullName>
    </recommendedName>
</protein>
<keyword evidence="1" id="KW-0732">Signal</keyword>
<feature type="chain" id="PRO_5015696756" description="YkuD domain-containing protein" evidence="1">
    <location>
        <begin position="26"/>
        <end position="150"/>
    </location>
</feature>
<dbReference type="EMBL" id="MQWA01000001">
    <property type="protein sequence ID" value="PQJ27572.1"/>
    <property type="molecule type" value="Genomic_DNA"/>
</dbReference>
<dbReference type="RefSeq" id="WP_105042063.1">
    <property type="nucleotide sequence ID" value="NZ_MQWA01000001.1"/>
</dbReference>
<dbReference type="PROSITE" id="PS51257">
    <property type="entry name" value="PROKAR_LIPOPROTEIN"/>
    <property type="match status" value="1"/>
</dbReference>
<feature type="signal peptide" evidence="1">
    <location>
        <begin position="1"/>
        <end position="25"/>
    </location>
</feature>
<evidence type="ECO:0000313" key="3">
    <source>
        <dbReference type="Proteomes" id="UP000239907"/>
    </source>
</evidence>
<name>A0A2S7TZR4_9BACT</name>
<proteinExistence type="predicted"/>
<dbReference type="OrthoDB" id="9884040at2"/>
<sequence>MKIKLLVLALTSLLPLSLLTSCVEAVALAAIAVELTEGDDEVIPELVMHEGAKGNYPIAQRVHSSSTYVHHPYTNKPVNVFGKPSGILLGSGRKKYYIPHFSQYPTATKVAGKTDYYLNPYDKREIRIARCKPGTLVSSPSAGTFFYLPK</sequence>
<accession>A0A2S7TZR4</accession>
<dbReference type="Proteomes" id="UP000239907">
    <property type="component" value="Unassembled WGS sequence"/>
</dbReference>
<dbReference type="AlphaFoldDB" id="A0A2S7TZR4"/>
<evidence type="ECO:0000313" key="2">
    <source>
        <dbReference type="EMBL" id="PQJ27572.1"/>
    </source>
</evidence>
<comment type="caution">
    <text evidence="2">The sequence shown here is derived from an EMBL/GenBank/DDBJ whole genome shotgun (WGS) entry which is preliminary data.</text>
</comment>
<reference evidence="2 3" key="1">
    <citation type="submission" date="2016-12" db="EMBL/GenBank/DDBJ databases">
        <title>Study of bacterial adaptation to deep sea.</title>
        <authorList>
            <person name="Song J."/>
            <person name="Yoshizawa S."/>
            <person name="Kogure K."/>
        </authorList>
    </citation>
    <scope>NUCLEOTIDE SEQUENCE [LARGE SCALE GENOMIC DNA]</scope>
    <source>
        <strain evidence="2 3">SAORIC-165</strain>
    </source>
</reference>